<dbReference type="Pfam" id="PF00076">
    <property type="entry name" value="RRM_1"/>
    <property type="match status" value="1"/>
</dbReference>
<evidence type="ECO:0000259" key="1">
    <source>
        <dbReference type="Pfam" id="PF00076"/>
    </source>
</evidence>
<dbReference type="PANTHER" id="PTHR45735:SF2">
    <property type="entry name" value="CLEAVAGE STIMULATION FACTOR SUBUNIT 2"/>
    <property type="match status" value="1"/>
</dbReference>
<dbReference type="SUPFAM" id="SSF54928">
    <property type="entry name" value="RNA-binding domain, RBD"/>
    <property type="match status" value="1"/>
</dbReference>
<dbReference type="Proteomes" id="UP000298061">
    <property type="component" value="Unassembled WGS sequence"/>
</dbReference>
<name>A0A4Y9ZLY0_9AGAM</name>
<protein>
    <recommendedName>
        <fullName evidence="1">RRM domain-containing protein</fullName>
    </recommendedName>
</protein>
<dbReference type="AlphaFoldDB" id="A0A4Y9ZLY0"/>
<comment type="caution">
    <text evidence="2">The sequence shown here is derived from an EMBL/GenBank/DDBJ whole genome shotgun (WGS) entry which is preliminary data.</text>
</comment>
<keyword evidence="3" id="KW-1185">Reference proteome</keyword>
<dbReference type="EMBL" id="SFCI01001642">
    <property type="protein sequence ID" value="TFY75284.1"/>
    <property type="molecule type" value="Genomic_DNA"/>
</dbReference>
<dbReference type="InterPro" id="IPR000504">
    <property type="entry name" value="RRM_dom"/>
</dbReference>
<dbReference type="STRING" id="135208.A0A4Y9ZLY0"/>
<dbReference type="InterPro" id="IPR035979">
    <property type="entry name" value="RBD_domain_sf"/>
</dbReference>
<dbReference type="OrthoDB" id="272703at2759"/>
<proteinExistence type="predicted"/>
<evidence type="ECO:0000313" key="3">
    <source>
        <dbReference type="Proteomes" id="UP000298061"/>
    </source>
</evidence>
<dbReference type="Gene3D" id="3.30.70.330">
    <property type="match status" value="1"/>
</dbReference>
<evidence type="ECO:0000313" key="2">
    <source>
        <dbReference type="EMBL" id="TFY75284.1"/>
    </source>
</evidence>
<dbReference type="GO" id="GO:0003729">
    <property type="term" value="F:mRNA binding"/>
    <property type="evidence" value="ECO:0007669"/>
    <property type="project" value="TreeGrafter"/>
</dbReference>
<sequence>MLPRRPRTNTHPHSLVFDRDTGKPRGYGFCEFADHATAASAVRNLNAVDVALHAGRGARRDDIWFRRRRILVRGDVTDDGCTIGG</sequence>
<feature type="domain" description="RRM" evidence="1">
    <location>
        <begin position="15"/>
        <end position="47"/>
    </location>
</feature>
<dbReference type="InterPro" id="IPR012677">
    <property type="entry name" value="Nucleotide-bd_a/b_plait_sf"/>
</dbReference>
<accession>A0A4Y9ZLY0</accession>
<reference evidence="2 3" key="1">
    <citation type="submission" date="2019-02" db="EMBL/GenBank/DDBJ databases">
        <title>Genome sequencing of the rare red list fungi Hericium alpestre (H. flagellum).</title>
        <authorList>
            <person name="Buettner E."/>
            <person name="Kellner H."/>
        </authorList>
    </citation>
    <scope>NUCLEOTIDE SEQUENCE [LARGE SCALE GENOMIC DNA]</scope>
    <source>
        <strain evidence="2 3">DSM 108284</strain>
    </source>
</reference>
<dbReference type="GO" id="GO:0005847">
    <property type="term" value="C:mRNA cleavage and polyadenylation specificity factor complex"/>
    <property type="evidence" value="ECO:0007669"/>
    <property type="project" value="TreeGrafter"/>
</dbReference>
<organism evidence="2 3">
    <name type="scientific">Hericium alpestre</name>
    <dbReference type="NCBI Taxonomy" id="135208"/>
    <lineage>
        <taxon>Eukaryota</taxon>
        <taxon>Fungi</taxon>
        <taxon>Dikarya</taxon>
        <taxon>Basidiomycota</taxon>
        <taxon>Agaricomycotina</taxon>
        <taxon>Agaricomycetes</taxon>
        <taxon>Russulales</taxon>
        <taxon>Hericiaceae</taxon>
        <taxon>Hericium</taxon>
    </lineage>
</organism>
<gene>
    <name evidence="2" type="ORF">EWM64_g8728</name>
</gene>
<dbReference type="PANTHER" id="PTHR45735">
    <property type="entry name" value="CLEAVAGE STIMULATION FACTOR SUBUNIT 2"/>
    <property type="match status" value="1"/>
</dbReference>